<dbReference type="HOGENOM" id="CLU_2085162_0_0_1"/>
<evidence type="ECO:0000256" key="1">
    <source>
        <dbReference type="SAM" id="MobiDB-lite"/>
    </source>
</evidence>
<reference evidence="7" key="3">
    <citation type="journal article" date="2017" name="Genome Announc.">
        <title>Genome sequences of Cyberlindnera fabianii 65, Pichia kudriavzevii 129, and Saccharomyces cerevisiae 131 isolated from fermented masau fruits in Zimbabwe.</title>
        <authorList>
            <person name="van Rijswijck I.M.H."/>
            <person name="Derks M.F.L."/>
            <person name="Abee T."/>
            <person name="de Ridder D."/>
            <person name="Smid E.J."/>
        </authorList>
    </citation>
    <scope>NUCLEOTIDE SEQUENCE [LARGE SCALE GENOMIC DNA]</scope>
    <source>
        <strain evidence="7">129</strain>
    </source>
</reference>
<evidence type="ECO:0000313" key="2">
    <source>
        <dbReference type="EMBL" id="AWU74604.1"/>
    </source>
</evidence>
<dbReference type="AlphaFoldDB" id="A0A099P6A0"/>
<reference evidence="3" key="2">
    <citation type="submission" date="2014-08" db="EMBL/GenBank/DDBJ databases">
        <title>Exploiting Issatchenkia orientalis SD108 for Succinic Acid Production.</title>
        <authorList>
            <person name="Xiao H."/>
            <person name="Shao Z."/>
            <person name="Jiang Y."/>
            <person name="Dole S."/>
            <person name="Zhao H."/>
        </authorList>
    </citation>
    <scope>NUCLEOTIDE SEQUENCE [LARGE SCALE GENOMIC DNA]</scope>
    <source>
        <strain evidence="3">SD108</strain>
    </source>
</reference>
<dbReference type="Proteomes" id="UP000029867">
    <property type="component" value="Unassembled WGS sequence"/>
</dbReference>
<dbReference type="EMBL" id="MQVM01000032">
    <property type="protein sequence ID" value="ONH71574.1"/>
    <property type="molecule type" value="Genomic_DNA"/>
</dbReference>
<reference evidence="6" key="1">
    <citation type="journal article" date="2014" name="Microb. Cell Fact.">
        <title>Exploiting Issatchenkia orientalis SD108 for succinic acid production.</title>
        <authorList>
            <person name="Xiao H."/>
            <person name="Shao Z."/>
            <person name="Jiang Y."/>
            <person name="Dole S."/>
            <person name="Zhao H."/>
        </authorList>
    </citation>
    <scope>NUCLEOTIDE SEQUENCE [LARGE SCALE GENOMIC DNA]</scope>
    <source>
        <strain evidence="6">SD108</strain>
    </source>
</reference>
<evidence type="ECO:0000313" key="3">
    <source>
        <dbReference type="EMBL" id="KGK40593.1"/>
    </source>
</evidence>
<reference evidence="4" key="4">
    <citation type="submission" date="2017-01" db="EMBL/GenBank/DDBJ databases">
        <authorList>
            <person name="Mah S.A."/>
            <person name="Swanson W.J."/>
            <person name="Moy G.W."/>
            <person name="Vacquier V.D."/>
        </authorList>
    </citation>
    <scope>NUCLEOTIDE SEQUENCE [LARGE SCALE GENOMIC DNA]</scope>
    <source>
        <strain evidence="4">129</strain>
    </source>
</reference>
<evidence type="ECO:0000313" key="8">
    <source>
        <dbReference type="Proteomes" id="UP000195871"/>
    </source>
</evidence>
<evidence type="ECO:0000313" key="4">
    <source>
        <dbReference type="EMBL" id="ONH71574.1"/>
    </source>
</evidence>
<reference evidence="2 9" key="6">
    <citation type="submission" date="2018-06" db="EMBL/GenBank/DDBJ databases">
        <title>Population genomics shows no distinction between pathogenic Candida krusei and environmental Pichia kudriavzevii: One species, four names.</title>
        <authorList>
            <person name="Douglass A.P."/>
            <person name="Offei B."/>
            <person name="Braun-Galleani S."/>
            <person name="Coughlan A.Y."/>
            <person name="Martos A."/>
            <person name="Ortiz-Merino R.A."/>
            <person name="Byrne K.P."/>
            <person name="Wolfe K.H."/>
        </authorList>
    </citation>
    <scope>NUCLEOTIDE SEQUENCE [LARGE SCALE GENOMIC DNA]</scope>
    <source>
        <strain evidence="2 9">CBS573</strain>
    </source>
</reference>
<proteinExistence type="predicted"/>
<evidence type="ECO:0000313" key="7">
    <source>
        <dbReference type="Proteomes" id="UP000189274"/>
    </source>
</evidence>
<sequence length="117" mass="13094">MTKAEGSSRKEEEAAGAEDVFMDPPNYEDIYGSTHNDLPSTFERSDTSTLYENNATLKSSNKKAKLYKVAAVLCEHIANKQCERCRLGGDENCTHFTVKKFIATEALNKINQKRDAL</sequence>
<organism evidence="3 6">
    <name type="scientific">Pichia kudriavzevii</name>
    <name type="common">Yeast</name>
    <name type="synonym">Issatchenkia orientalis</name>
    <dbReference type="NCBI Taxonomy" id="4909"/>
    <lineage>
        <taxon>Eukaryota</taxon>
        <taxon>Fungi</taxon>
        <taxon>Dikarya</taxon>
        <taxon>Ascomycota</taxon>
        <taxon>Saccharomycotina</taxon>
        <taxon>Pichiomycetes</taxon>
        <taxon>Pichiales</taxon>
        <taxon>Pichiaceae</taxon>
        <taxon>Pichia</taxon>
    </lineage>
</organism>
<feature type="region of interest" description="Disordered" evidence="1">
    <location>
        <begin position="1"/>
        <end position="41"/>
    </location>
</feature>
<dbReference type="EMBL" id="NHMM01000009">
    <property type="protein sequence ID" value="OUT20099.1"/>
    <property type="molecule type" value="Genomic_DNA"/>
</dbReference>
<dbReference type="VEuPathDB" id="FungiDB:C5L36_0A11845"/>
<dbReference type="Proteomes" id="UP000249293">
    <property type="component" value="Chromosome 1"/>
</dbReference>
<gene>
    <name evidence="4" type="ORF">BOH78_4426</name>
    <name evidence="2" type="ORF">C5L36_0A11845</name>
    <name evidence="5" type="ORF">CAS74_004839</name>
    <name evidence="3" type="ORF">JL09_g161</name>
</gene>
<dbReference type="EMBL" id="JQFK01000001">
    <property type="protein sequence ID" value="KGK40593.1"/>
    <property type="molecule type" value="Genomic_DNA"/>
</dbReference>
<protein>
    <submittedName>
        <fullName evidence="3">Uncharacterized protein</fullName>
    </submittedName>
</protein>
<evidence type="ECO:0000313" key="9">
    <source>
        <dbReference type="Proteomes" id="UP000249293"/>
    </source>
</evidence>
<name>A0A099P6A0_PICKU</name>
<accession>A0A099P6A0</accession>
<dbReference type="Proteomes" id="UP000189274">
    <property type="component" value="Unassembled WGS sequence"/>
</dbReference>
<evidence type="ECO:0000313" key="6">
    <source>
        <dbReference type="Proteomes" id="UP000029867"/>
    </source>
</evidence>
<evidence type="ECO:0000313" key="5">
    <source>
        <dbReference type="EMBL" id="OUT20099.1"/>
    </source>
</evidence>
<reference evidence="5 8" key="5">
    <citation type="submission" date="2017-05" db="EMBL/GenBank/DDBJ databases">
        <title>The Genome Sequence of Candida krusei Ckrusei653.</title>
        <authorList>
            <person name="Cuomo C."/>
            <person name="Forche A."/>
            <person name="Young S."/>
            <person name="Abouelleil A."/>
            <person name="Cao P."/>
            <person name="Chapman S."/>
            <person name="Cusick C."/>
            <person name="Shea T."/>
            <person name="Nusbaum C."/>
            <person name="Birren B."/>
        </authorList>
    </citation>
    <scope>NUCLEOTIDE SEQUENCE [LARGE SCALE GENOMIC DNA]</scope>
    <source>
        <strain evidence="5 8">Ckrusei653</strain>
    </source>
</reference>
<keyword evidence="9" id="KW-1185">Reference proteome</keyword>
<dbReference type="EMBL" id="CP028773">
    <property type="protein sequence ID" value="AWU74604.1"/>
    <property type="molecule type" value="Genomic_DNA"/>
</dbReference>
<dbReference type="Proteomes" id="UP000195871">
    <property type="component" value="Unassembled WGS sequence"/>
</dbReference>
<feature type="compositionally biased region" description="Basic and acidic residues" evidence="1">
    <location>
        <begin position="1"/>
        <end position="13"/>
    </location>
</feature>